<gene>
    <name evidence="1" type="ORF">EHS24_009582</name>
</gene>
<keyword evidence="2" id="KW-1185">Reference proteome</keyword>
<dbReference type="RefSeq" id="XP_028475023.1">
    <property type="nucleotide sequence ID" value="XM_028624855.1"/>
</dbReference>
<accession>A0A427XMD5</accession>
<protein>
    <submittedName>
        <fullName evidence="1">Uncharacterized protein</fullName>
    </submittedName>
</protein>
<evidence type="ECO:0000313" key="2">
    <source>
        <dbReference type="Proteomes" id="UP000279236"/>
    </source>
</evidence>
<dbReference type="EMBL" id="RSCE01000009">
    <property type="protein sequence ID" value="RSH79914.1"/>
    <property type="molecule type" value="Genomic_DNA"/>
</dbReference>
<dbReference type="Proteomes" id="UP000279236">
    <property type="component" value="Unassembled WGS sequence"/>
</dbReference>
<dbReference type="AlphaFoldDB" id="A0A427XMD5"/>
<dbReference type="GeneID" id="39594125"/>
<comment type="caution">
    <text evidence="1">The sequence shown here is derived from an EMBL/GenBank/DDBJ whole genome shotgun (WGS) entry which is preliminary data.</text>
</comment>
<reference evidence="1 2" key="1">
    <citation type="submission" date="2018-11" db="EMBL/GenBank/DDBJ databases">
        <title>Genome sequence of Apiotrichum porosum DSM 27194.</title>
        <authorList>
            <person name="Aliyu H."/>
            <person name="Gorte O."/>
            <person name="Ochsenreither K."/>
        </authorList>
    </citation>
    <scope>NUCLEOTIDE SEQUENCE [LARGE SCALE GENOMIC DNA]</scope>
    <source>
        <strain evidence="1 2">DSM 27194</strain>
    </source>
</reference>
<organism evidence="1 2">
    <name type="scientific">Apiotrichum porosum</name>
    <dbReference type="NCBI Taxonomy" id="105984"/>
    <lineage>
        <taxon>Eukaryota</taxon>
        <taxon>Fungi</taxon>
        <taxon>Dikarya</taxon>
        <taxon>Basidiomycota</taxon>
        <taxon>Agaricomycotina</taxon>
        <taxon>Tremellomycetes</taxon>
        <taxon>Trichosporonales</taxon>
        <taxon>Trichosporonaceae</taxon>
        <taxon>Apiotrichum</taxon>
    </lineage>
</organism>
<evidence type="ECO:0000313" key="1">
    <source>
        <dbReference type="EMBL" id="RSH79914.1"/>
    </source>
</evidence>
<sequence>MGAPAFHKSLDCTRWGNQNPSAAAHDFFLKACDTLKAQKNGGTDVNNIAYVTQYKEGSNTWTMKGADYNKQYSNCRLAVDTIINQCMGNYQWFHGGRYGTGPDMFEISKN</sequence>
<proteinExistence type="predicted"/>
<name>A0A427XMD5_9TREE</name>